<dbReference type="EC" id="4.2.1.9" evidence="1"/>
<gene>
    <name evidence="1" type="ORF">MSBRW_2462</name>
</gene>
<dbReference type="PATRIC" id="fig|1434109.4.peg.3191"/>
<dbReference type="EMBL" id="CP009526">
    <property type="protein sequence ID" value="AKB51715.1"/>
    <property type="molecule type" value="Genomic_DNA"/>
</dbReference>
<organism evidence="1 2">
    <name type="scientific">Methanosarcina barkeri str. Wiesmoor</name>
    <dbReference type="NCBI Taxonomy" id="1434109"/>
    <lineage>
        <taxon>Archaea</taxon>
        <taxon>Methanobacteriati</taxon>
        <taxon>Methanobacteriota</taxon>
        <taxon>Stenosarchaea group</taxon>
        <taxon>Methanomicrobia</taxon>
        <taxon>Methanosarcinales</taxon>
        <taxon>Methanosarcinaceae</taxon>
        <taxon>Methanosarcina</taxon>
    </lineage>
</organism>
<sequence>MHLKKLAEAVKAGIRNAGRVPFREELKQRKAAFVPPKTEITGYLAR</sequence>
<reference evidence="1 2" key="1">
    <citation type="submission" date="2014-07" db="EMBL/GenBank/DDBJ databases">
        <title>Methanogenic archaea and the global carbon cycle.</title>
        <authorList>
            <person name="Henriksen J.R."/>
            <person name="Luke J."/>
            <person name="Reinhart S."/>
            <person name="Benedict M.N."/>
            <person name="Youngblut N.D."/>
            <person name="Metcalf M.E."/>
            <person name="Whitaker R.J."/>
            <person name="Metcalf W.W."/>
        </authorList>
    </citation>
    <scope>NUCLEOTIDE SEQUENCE [LARGE SCALE GENOMIC DNA]</scope>
    <source>
        <strain evidence="1 2">Wiesmoor</strain>
    </source>
</reference>
<evidence type="ECO:0000313" key="1">
    <source>
        <dbReference type="EMBL" id="AKB51715.1"/>
    </source>
</evidence>
<proteinExistence type="predicted"/>
<dbReference type="KEGG" id="mbw:MSBRW_2462"/>
<protein>
    <submittedName>
        <fullName evidence="1">Dihydroxy-acid dehydratase</fullName>
        <ecNumber evidence="1">4.2.1.9</ecNumber>
    </submittedName>
</protein>
<evidence type="ECO:0000313" key="2">
    <source>
        <dbReference type="Proteomes" id="UP000033038"/>
    </source>
</evidence>
<dbReference type="HOGENOM" id="CLU_3178548_0_0_2"/>
<name>A0A0E3QMZ5_METBA</name>
<accession>A0A0E3QMZ5</accession>
<dbReference type="Proteomes" id="UP000033038">
    <property type="component" value="Chromosome"/>
</dbReference>
<keyword evidence="1" id="KW-0456">Lyase</keyword>
<dbReference type="AlphaFoldDB" id="A0A0E3QMZ5"/>
<dbReference type="GO" id="GO:0004160">
    <property type="term" value="F:dihydroxy-acid dehydratase activity"/>
    <property type="evidence" value="ECO:0007669"/>
    <property type="project" value="UniProtKB-EC"/>
</dbReference>